<evidence type="ECO:0000259" key="7">
    <source>
        <dbReference type="Pfam" id="PF00884"/>
    </source>
</evidence>
<keyword evidence="5" id="KW-0325">Glycoprotein</keyword>
<dbReference type="PANTHER" id="PTHR43108:SF6">
    <property type="entry name" value="N-SULPHOGLUCOSAMINE SULPHOHYDROLASE"/>
    <property type="match status" value="1"/>
</dbReference>
<feature type="domain" description="N-sulphoglucosamine sulphohydrolase C-terminal" evidence="8">
    <location>
        <begin position="437"/>
        <end position="487"/>
    </location>
</feature>
<accession>A7SN32</accession>
<dbReference type="AlphaFoldDB" id="A7SN32"/>
<evidence type="ECO:0000256" key="6">
    <source>
        <dbReference type="SAM" id="SignalP"/>
    </source>
</evidence>
<dbReference type="STRING" id="45351.A7SN32"/>
<reference evidence="9 10" key="1">
    <citation type="journal article" date="2007" name="Science">
        <title>Sea anemone genome reveals ancestral eumetazoan gene repertoire and genomic organization.</title>
        <authorList>
            <person name="Putnam N.H."/>
            <person name="Srivastava M."/>
            <person name="Hellsten U."/>
            <person name="Dirks B."/>
            <person name="Chapman J."/>
            <person name="Salamov A."/>
            <person name="Terry A."/>
            <person name="Shapiro H."/>
            <person name="Lindquist E."/>
            <person name="Kapitonov V.V."/>
            <person name="Jurka J."/>
            <person name="Genikhovich G."/>
            <person name="Grigoriev I.V."/>
            <person name="Lucas S.M."/>
            <person name="Steele R.E."/>
            <person name="Finnerty J.R."/>
            <person name="Technau U."/>
            <person name="Martindale M.Q."/>
            <person name="Rokhsar D.S."/>
        </authorList>
    </citation>
    <scope>NUCLEOTIDE SEQUENCE [LARGE SCALE GENOMIC DNA]</scope>
    <source>
        <strain evidence="10">CH2 X CH6</strain>
    </source>
</reference>
<dbReference type="InterPro" id="IPR024607">
    <property type="entry name" value="Sulfatase_CS"/>
</dbReference>
<dbReference type="Gene3D" id="3.40.720.10">
    <property type="entry name" value="Alkaline Phosphatase, subunit A"/>
    <property type="match status" value="1"/>
</dbReference>
<dbReference type="InterPro" id="IPR000917">
    <property type="entry name" value="Sulfatase_N"/>
</dbReference>
<dbReference type="GO" id="GO:0006027">
    <property type="term" value="P:glycosaminoglycan catabolic process"/>
    <property type="evidence" value="ECO:0000318"/>
    <property type="project" value="GO_Central"/>
</dbReference>
<evidence type="ECO:0000256" key="3">
    <source>
        <dbReference type="ARBA" id="ARBA00022729"/>
    </source>
</evidence>
<dbReference type="FunFam" id="3.40.720.10:FF:000026">
    <property type="entry name" value="N-sulphoglucosamine sulphohydrolase"/>
    <property type="match status" value="1"/>
</dbReference>
<dbReference type="InParanoid" id="A7SN32"/>
<comment type="cofactor">
    <cofactor evidence="1">
        <name>Ca(2+)</name>
        <dbReference type="ChEBI" id="CHEBI:29108"/>
    </cofactor>
</comment>
<evidence type="ECO:0000313" key="9">
    <source>
        <dbReference type="EMBL" id="EDO34880.1"/>
    </source>
</evidence>
<dbReference type="CDD" id="cd16027">
    <property type="entry name" value="SGSH"/>
    <property type="match status" value="1"/>
</dbReference>
<dbReference type="Pfam" id="PF00884">
    <property type="entry name" value="Sulfatase"/>
    <property type="match status" value="1"/>
</dbReference>
<dbReference type="InterPro" id="IPR032506">
    <property type="entry name" value="SGSH_C"/>
</dbReference>
<proteinExistence type="inferred from homology"/>
<dbReference type="OMA" id="MAYPMRM"/>
<evidence type="ECO:0000256" key="1">
    <source>
        <dbReference type="ARBA" id="ARBA00001913"/>
    </source>
</evidence>
<keyword evidence="10" id="KW-1185">Reference proteome</keyword>
<dbReference type="SUPFAM" id="SSF53649">
    <property type="entry name" value="Alkaline phosphatase-like"/>
    <property type="match status" value="1"/>
</dbReference>
<dbReference type="Pfam" id="PF16347">
    <property type="entry name" value="SGSH_C"/>
    <property type="match status" value="1"/>
</dbReference>
<sequence>MAVVRRTIALCRHVAISKIPLALLVLLISSAESRKNVLLIIGDDAGFESQVYNNSVCKTPHLNALANRRGLVFRNAFTSVSSCSPSRSAILTGLPQHQNGMYGLKQNEHHFHSFDAVKSLPLLLKQHDIRTGIIGKKHVAPLQVYPFDFAYTEEHNQINQVGRNITYMKELVKKFLQESIDDPRQFFLYIAFHDPHRCGHTSPQFGSFCEKFGNGDPGMGTIPDWTPVLYKPEDVVVPYFVQDTPAARADIAAQYTTISRLDQGIGIFLEELKVAGFDKDTLVIFSSDNGIPFPSGRTNLFDPGMKEPFIVSSPYHTKRWGEVSEAFVSLVDIVPTVLDWFSIEYPSYEIYGYNKVELTGTSVLPILEKEPSSGWDTVYASHNLHEVSMYYPMRVLRTKNYKLIHNLNYKMPFPIDQDFMISPSFQDLLNRTSKGEPTNWYKTLQQYYYRPRWELYDIIKDPHEMNNLATKEKFKVVFKGLKKKLNIWQNSTNDPWICAPGGVLENRGWYPRSGVCLPMHNDLD</sequence>
<dbReference type="Proteomes" id="UP000001593">
    <property type="component" value="Unassembled WGS sequence"/>
</dbReference>
<evidence type="ECO:0008006" key="11">
    <source>
        <dbReference type="Google" id="ProtNLM"/>
    </source>
</evidence>
<feature type="signal peptide" evidence="6">
    <location>
        <begin position="1"/>
        <end position="33"/>
    </location>
</feature>
<dbReference type="PhylomeDB" id="A7SN32"/>
<keyword evidence="4" id="KW-0378">Hydrolase</keyword>
<dbReference type="GO" id="GO:0016250">
    <property type="term" value="F:N-sulfoglucosamine sulfohydrolase activity"/>
    <property type="evidence" value="ECO:0000318"/>
    <property type="project" value="GO_Central"/>
</dbReference>
<evidence type="ECO:0000256" key="5">
    <source>
        <dbReference type="ARBA" id="ARBA00023180"/>
    </source>
</evidence>
<dbReference type="PROSITE" id="PS00523">
    <property type="entry name" value="SULFATASE_1"/>
    <property type="match status" value="1"/>
</dbReference>
<evidence type="ECO:0000313" key="10">
    <source>
        <dbReference type="Proteomes" id="UP000001593"/>
    </source>
</evidence>
<evidence type="ECO:0000256" key="4">
    <source>
        <dbReference type="ARBA" id="ARBA00022801"/>
    </source>
</evidence>
<dbReference type="GO" id="GO:0030200">
    <property type="term" value="P:heparan sulfate proteoglycan catabolic process"/>
    <property type="evidence" value="ECO:0000318"/>
    <property type="project" value="GO_Central"/>
</dbReference>
<evidence type="ECO:0000256" key="2">
    <source>
        <dbReference type="ARBA" id="ARBA00008779"/>
    </source>
</evidence>
<dbReference type="InterPro" id="IPR017850">
    <property type="entry name" value="Alkaline_phosphatase_core_sf"/>
</dbReference>
<gene>
    <name evidence="9" type="ORF">NEMVEDRAFT_v1g235706</name>
</gene>
<feature type="chain" id="PRO_5002715371" description="N-sulfoglucosamine sulfohydrolase" evidence="6">
    <location>
        <begin position="34"/>
        <end position="524"/>
    </location>
</feature>
<evidence type="ECO:0000259" key="8">
    <source>
        <dbReference type="Pfam" id="PF16347"/>
    </source>
</evidence>
<dbReference type="EMBL" id="DS469716">
    <property type="protein sequence ID" value="EDO34880.1"/>
    <property type="molecule type" value="Genomic_DNA"/>
</dbReference>
<dbReference type="PANTHER" id="PTHR43108">
    <property type="entry name" value="N-ACETYLGLUCOSAMINE-6-SULFATASE FAMILY MEMBER"/>
    <property type="match status" value="1"/>
</dbReference>
<protein>
    <recommendedName>
        <fullName evidence="11">N-sulfoglucosamine sulfohydrolase</fullName>
    </recommendedName>
</protein>
<organism evidence="9 10">
    <name type="scientific">Nematostella vectensis</name>
    <name type="common">Starlet sea anemone</name>
    <dbReference type="NCBI Taxonomy" id="45351"/>
    <lineage>
        <taxon>Eukaryota</taxon>
        <taxon>Metazoa</taxon>
        <taxon>Cnidaria</taxon>
        <taxon>Anthozoa</taxon>
        <taxon>Hexacorallia</taxon>
        <taxon>Actiniaria</taxon>
        <taxon>Edwardsiidae</taxon>
        <taxon>Nematostella</taxon>
    </lineage>
</organism>
<feature type="domain" description="Sulfatase N-terminal" evidence="7">
    <location>
        <begin position="35"/>
        <end position="342"/>
    </location>
</feature>
<comment type="similarity">
    <text evidence="2">Belongs to the sulfatase family.</text>
</comment>
<dbReference type="eggNOG" id="KOG3867">
    <property type="taxonomic scope" value="Eukaryota"/>
</dbReference>
<name>A7SN32_NEMVE</name>
<keyword evidence="3 6" id="KW-0732">Signal</keyword>
<dbReference type="HOGENOM" id="CLU_006332_7_1_1"/>